<dbReference type="PANTHER" id="PTHR15337">
    <property type="entry name" value="ANTERIOR GRADIENT PROTEIN-RELATED"/>
    <property type="match status" value="1"/>
</dbReference>
<name>A0A7C2VBH6_9AQUI</name>
<reference evidence="3" key="1">
    <citation type="journal article" date="2020" name="mSystems">
        <title>Genome- and Community-Level Interaction Insights into Carbon Utilization and Element Cycling Functions of Hydrothermarchaeota in Hydrothermal Sediment.</title>
        <authorList>
            <person name="Zhou Z."/>
            <person name="Liu Y."/>
            <person name="Xu W."/>
            <person name="Pan J."/>
            <person name="Luo Z.H."/>
            <person name="Li M."/>
        </authorList>
    </citation>
    <scope>NUCLEOTIDE SEQUENCE [LARGE SCALE GENOMIC DNA]</scope>
    <source>
        <strain evidence="3">SpSt-132</strain>
    </source>
</reference>
<comment type="caution">
    <text evidence="3">The sequence shown here is derived from an EMBL/GenBank/DDBJ whole genome shotgun (WGS) entry which is preliminary data.</text>
</comment>
<keyword evidence="1" id="KW-0732">Signal</keyword>
<dbReference type="InterPro" id="IPR013766">
    <property type="entry name" value="Thioredoxin_domain"/>
</dbReference>
<dbReference type="InterPro" id="IPR036249">
    <property type="entry name" value="Thioredoxin-like_sf"/>
</dbReference>
<feature type="domain" description="Thioredoxin" evidence="2">
    <location>
        <begin position="7"/>
        <end position="127"/>
    </location>
</feature>
<proteinExistence type="predicted"/>
<gene>
    <name evidence="3" type="ORF">ENO47_06710</name>
</gene>
<evidence type="ECO:0000259" key="2">
    <source>
        <dbReference type="PROSITE" id="PS51352"/>
    </source>
</evidence>
<evidence type="ECO:0000313" key="3">
    <source>
        <dbReference type="EMBL" id="HEW46337.1"/>
    </source>
</evidence>
<organism evidence="3">
    <name type="scientific">Hydrogenobacter sp</name>
    <dbReference type="NCBI Taxonomy" id="2152829"/>
    <lineage>
        <taxon>Bacteria</taxon>
        <taxon>Pseudomonadati</taxon>
        <taxon>Aquificota</taxon>
        <taxon>Aquificia</taxon>
        <taxon>Aquificales</taxon>
        <taxon>Aquificaceae</taxon>
        <taxon>Hydrogenobacter</taxon>
    </lineage>
</organism>
<dbReference type="EMBL" id="DSFP01000058">
    <property type="protein sequence ID" value="HEW46337.1"/>
    <property type="molecule type" value="Genomic_DNA"/>
</dbReference>
<protein>
    <submittedName>
        <fullName evidence="3">Thioredoxin</fullName>
    </submittedName>
</protein>
<dbReference type="Pfam" id="PF13098">
    <property type="entry name" value="Thioredoxin_2"/>
    <property type="match status" value="1"/>
</dbReference>
<dbReference type="InterPro" id="IPR012336">
    <property type="entry name" value="Thioredoxin-like_fold"/>
</dbReference>
<evidence type="ECO:0000256" key="1">
    <source>
        <dbReference type="ARBA" id="ARBA00022729"/>
    </source>
</evidence>
<dbReference type="PROSITE" id="PS51352">
    <property type="entry name" value="THIOREDOXIN_2"/>
    <property type="match status" value="1"/>
</dbReference>
<dbReference type="InterPro" id="IPR051099">
    <property type="entry name" value="AGR/TXD"/>
</dbReference>
<sequence length="134" mass="15004">MKLVLIILVGLSLAVAGWFNNVKEGLEIAKKENRPVAFYFYGSHCPYCAQMEEFVLNQEDVQKKLNNFVVISLNISSDDGSKWARKFGVPGVPTIVFYDPKQDKALGAIFGSRPRGEILNYINGVCKRTNLKTC</sequence>
<accession>A0A7C2VBH6</accession>
<dbReference type="SUPFAM" id="SSF52833">
    <property type="entry name" value="Thioredoxin-like"/>
    <property type="match status" value="1"/>
</dbReference>
<dbReference type="Gene3D" id="3.40.30.10">
    <property type="entry name" value="Glutaredoxin"/>
    <property type="match status" value="1"/>
</dbReference>
<dbReference type="PANTHER" id="PTHR15337:SF11">
    <property type="entry name" value="THIOREDOXIN DOMAIN-CONTAINING PROTEIN"/>
    <property type="match status" value="1"/>
</dbReference>
<dbReference type="AlphaFoldDB" id="A0A7C2VBH6"/>